<reference evidence="1 2" key="1">
    <citation type="submission" date="2020-04" db="EMBL/GenBank/DDBJ databases">
        <title>Complete genome sequence of Spiroplasma platyhelix ATCC 51748, an insect isolate.</title>
        <authorList>
            <person name="Green E.A."/>
            <person name="Klassen J.L."/>
        </authorList>
    </citation>
    <scope>NUCLEOTIDE SEQUENCE [LARGE SCALE GENOMIC DNA]</scope>
    <source>
        <strain evidence="1 2">PALS-1</strain>
    </source>
</reference>
<gene>
    <name evidence="1" type="ORF">HER12_00955</name>
</gene>
<protein>
    <submittedName>
        <fullName evidence="1">Uncharacterized protein</fullName>
    </submittedName>
</protein>
<keyword evidence="2" id="KW-1185">Reference proteome</keyword>
<accession>A0A846TS47</accession>
<evidence type="ECO:0000313" key="2">
    <source>
        <dbReference type="Proteomes" id="UP000584587"/>
    </source>
</evidence>
<dbReference type="RefSeq" id="WP_168104797.1">
    <property type="nucleotide sequence ID" value="NZ_CP051215.1"/>
</dbReference>
<dbReference type="Proteomes" id="UP000584587">
    <property type="component" value="Unassembled WGS sequence"/>
</dbReference>
<name>A0A846TS47_9MOLU</name>
<sequence length="497" mass="55647">MKKLLSLISVTSLVLNSGVTGVVLLENNVLNDSNKPNLPIFDELDSDKIPDEIFTNDDDIVEDEDMKLLKELIALASKSYSSPIDIIEQILPYINNKMLSNDFIVSLIESVLKGLDTSEIEKYLTYLDFGPGVSMVATELANDWDKQSDYASTPLGAMRSFINTTRGDIAQAKRAGSKGQWHYVDVRAGSWNWNDFYQYMAGANMNYMIKILSNGSYIGNLVDDHLHLGPFSWGFDKDDFLNDISSAMQKLPTTKAAWPYLIKTIVPLLKTNILNSDNPTLGFKNLTWEQNGKQDLSLKTLLSQVKHLLSPAGHNDLVRIFTSLLSGPFGEDIIIDCGTLGYYTFTEVLEVVNKWPISWIVGDGLKPEVLAEGIVTELTKVTNDLGLDSIFDEIFATVEAGLDSDPVIDLKDLSTDLNKLYETNDFQMGLDQLIDLISNENSTYSLQEIFAIWGTQKDQENFKVDSPLAIIEKWIDDPNSILNQILIILRNMEKITI</sequence>
<comment type="caution">
    <text evidence="1">The sequence shown here is derived from an EMBL/GenBank/DDBJ whole genome shotgun (WGS) entry which is preliminary data.</text>
</comment>
<evidence type="ECO:0000313" key="1">
    <source>
        <dbReference type="EMBL" id="NKE38325.1"/>
    </source>
</evidence>
<organism evidence="1 2">
    <name type="scientific">Spiroplasma platyhelix PALS-1</name>
    <dbReference type="NCBI Taxonomy" id="1276218"/>
    <lineage>
        <taxon>Bacteria</taxon>
        <taxon>Bacillati</taxon>
        <taxon>Mycoplasmatota</taxon>
        <taxon>Mollicutes</taxon>
        <taxon>Entomoplasmatales</taxon>
        <taxon>Spiroplasmataceae</taxon>
        <taxon>Spiroplasma</taxon>
    </lineage>
</organism>
<dbReference type="AlphaFoldDB" id="A0A846TS47"/>
<dbReference type="EMBL" id="JAAVVK010000001">
    <property type="protein sequence ID" value="NKE38325.1"/>
    <property type="molecule type" value="Genomic_DNA"/>
</dbReference>
<proteinExistence type="predicted"/>